<dbReference type="EMBL" id="NVAP01000083">
    <property type="protein sequence ID" value="PFQ36753.1"/>
    <property type="molecule type" value="Genomic_DNA"/>
</dbReference>
<evidence type="ECO:0000313" key="3">
    <source>
        <dbReference type="Proteomes" id="UP000224386"/>
    </source>
</evidence>
<comment type="caution">
    <text evidence="2">The sequence shown here is derived from an EMBL/GenBank/DDBJ whole genome shotgun (WGS) entry which is preliminary data.</text>
</comment>
<gene>
    <name evidence="2" type="ORF">COK05_29715</name>
</gene>
<organism evidence="2 3">
    <name type="scientific">Bacillus cereus</name>
    <dbReference type="NCBI Taxonomy" id="1396"/>
    <lineage>
        <taxon>Bacteria</taxon>
        <taxon>Bacillati</taxon>
        <taxon>Bacillota</taxon>
        <taxon>Bacilli</taxon>
        <taxon>Bacillales</taxon>
        <taxon>Bacillaceae</taxon>
        <taxon>Bacillus</taxon>
        <taxon>Bacillus cereus group</taxon>
    </lineage>
</organism>
<evidence type="ECO:0000259" key="1">
    <source>
        <dbReference type="PROSITE" id="PS51725"/>
    </source>
</evidence>
<dbReference type="Gene3D" id="3.30.70.100">
    <property type="match status" value="1"/>
</dbReference>
<protein>
    <recommendedName>
        <fullName evidence="1">ABM domain-containing protein</fullName>
    </recommendedName>
</protein>
<feature type="domain" description="ABM" evidence="1">
    <location>
        <begin position="2"/>
        <end position="94"/>
    </location>
</feature>
<dbReference type="RefSeq" id="WP_098615385.1">
    <property type="nucleotide sequence ID" value="NZ_JBNNUB010000018.1"/>
</dbReference>
<dbReference type="InterPro" id="IPR011008">
    <property type="entry name" value="Dimeric_a/b-barrel"/>
</dbReference>
<dbReference type="Proteomes" id="UP000224386">
    <property type="component" value="Unassembled WGS sequence"/>
</dbReference>
<sequence>MFIVTKLIHIKYGYESELLYELKQYYPSPGTNGCINIEFSHVHRTNDKAEYMIRMLWKTQQDYHAWLSQKEGNETWKHKVRGYILSSKSNATYVH</sequence>
<evidence type="ECO:0000313" key="2">
    <source>
        <dbReference type="EMBL" id="PFQ36753.1"/>
    </source>
</evidence>
<dbReference type="AlphaFoldDB" id="A0A2B2KZR8"/>
<proteinExistence type="predicted"/>
<reference evidence="2 3" key="1">
    <citation type="submission" date="2017-09" db="EMBL/GenBank/DDBJ databases">
        <title>Large-scale bioinformatics analysis of Bacillus genomes uncovers conserved roles of natural products in bacterial physiology.</title>
        <authorList>
            <consortium name="Agbiome Team Llc"/>
            <person name="Bleich R.M."/>
            <person name="Grubbs K.J."/>
            <person name="Santa Maria K.C."/>
            <person name="Allen S.E."/>
            <person name="Farag S."/>
            <person name="Shank E.A."/>
            <person name="Bowers A."/>
        </authorList>
    </citation>
    <scope>NUCLEOTIDE SEQUENCE [LARGE SCALE GENOMIC DNA]</scope>
    <source>
        <strain evidence="2 3">AFS070861</strain>
    </source>
</reference>
<dbReference type="SUPFAM" id="SSF54909">
    <property type="entry name" value="Dimeric alpha+beta barrel"/>
    <property type="match status" value="1"/>
</dbReference>
<dbReference type="PROSITE" id="PS51725">
    <property type="entry name" value="ABM"/>
    <property type="match status" value="1"/>
</dbReference>
<dbReference type="InterPro" id="IPR007138">
    <property type="entry name" value="ABM_dom"/>
</dbReference>
<accession>A0A2B2KZR8</accession>
<dbReference type="Pfam" id="PF03992">
    <property type="entry name" value="ABM"/>
    <property type="match status" value="1"/>
</dbReference>
<name>A0A2B2KZR8_BACCE</name>